<keyword evidence="2" id="KW-0808">Transferase</keyword>
<dbReference type="SUPFAM" id="SSF56112">
    <property type="entry name" value="Protein kinase-like (PK-like)"/>
    <property type="match status" value="1"/>
</dbReference>
<dbReference type="InterPro" id="IPR011009">
    <property type="entry name" value="Kinase-like_dom_sf"/>
</dbReference>
<dbReference type="Gene3D" id="3.90.1200.10">
    <property type="match status" value="1"/>
</dbReference>
<evidence type="ECO:0000313" key="2">
    <source>
        <dbReference type="EMBL" id="PJJ54182.1"/>
    </source>
</evidence>
<dbReference type="CDD" id="cd05154">
    <property type="entry name" value="ACAD10_11_N-like"/>
    <property type="match status" value="1"/>
</dbReference>
<evidence type="ECO:0000313" key="3">
    <source>
        <dbReference type="Proteomes" id="UP000230842"/>
    </source>
</evidence>
<reference evidence="2 3" key="1">
    <citation type="submission" date="2017-11" db="EMBL/GenBank/DDBJ databases">
        <title>Genomic Encyclopedia of Archaeal and Bacterial Type Strains, Phase II (KMG-II): From Individual Species to Whole Genera.</title>
        <authorList>
            <person name="Goeker M."/>
        </authorList>
    </citation>
    <scope>NUCLEOTIDE SEQUENCE [LARGE SCALE GENOMIC DNA]</scope>
    <source>
        <strain evidence="2 3">DSM 27763</strain>
    </source>
</reference>
<protein>
    <submittedName>
        <fullName evidence="2">Aminoglycoside phosphotransferase (APT) family kinase protein</fullName>
    </submittedName>
</protein>
<dbReference type="OrthoDB" id="3806873at2"/>
<accession>A0A0B2BVP6</accession>
<dbReference type="PANTHER" id="PTHR47829">
    <property type="entry name" value="HYDROLASE, PUTATIVE (AFU_ORTHOLOGUE AFUA_1G12880)-RELATED"/>
    <property type="match status" value="1"/>
</dbReference>
<dbReference type="InterPro" id="IPR002575">
    <property type="entry name" value="Aminoglycoside_PTrfase"/>
</dbReference>
<gene>
    <name evidence="2" type="ORF">CLV56_3686</name>
</gene>
<name>A0A0B2BVP6_9ACTN</name>
<dbReference type="EMBL" id="PGEZ01000002">
    <property type="protein sequence ID" value="PJJ54182.1"/>
    <property type="molecule type" value="Genomic_DNA"/>
</dbReference>
<comment type="caution">
    <text evidence="2">The sequence shown here is derived from an EMBL/GenBank/DDBJ whole genome shotgun (WGS) entry which is preliminary data.</text>
</comment>
<dbReference type="GO" id="GO:0016301">
    <property type="term" value="F:kinase activity"/>
    <property type="evidence" value="ECO:0007669"/>
    <property type="project" value="UniProtKB-KW"/>
</dbReference>
<dbReference type="Proteomes" id="UP000230842">
    <property type="component" value="Unassembled WGS sequence"/>
</dbReference>
<organism evidence="2 3">
    <name type="scientific">Mumia flava</name>
    <dbReference type="NCBI Taxonomy" id="1348852"/>
    <lineage>
        <taxon>Bacteria</taxon>
        <taxon>Bacillati</taxon>
        <taxon>Actinomycetota</taxon>
        <taxon>Actinomycetes</taxon>
        <taxon>Propionibacteriales</taxon>
        <taxon>Nocardioidaceae</taxon>
        <taxon>Mumia</taxon>
    </lineage>
</organism>
<evidence type="ECO:0000259" key="1">
    <source>
        <dbReference type="Pfam" id="PF01636"/>
    </source>
</evidence>
<dbReference type="PANTHER" id="PTHR47829:SF1">
    <property type="entry name" value="HAD FAMILY PHOSPHATASE"/>
    <property type="match status" value="1"/>
</dbReference>
<dbReference type="AlphaFoldDB" id="A0A0B2BVP6"/>
<keyword evidence="2" id="KW-0418">Kinase</keyword>
<dbReference type="Pfam" id="PF01636">
    <property type="entry name" value="APH"/>
    <property type="match status" value="1"/>
</dbReference>
<dbReference type="RefSeq" id="WP_039339533.1">
    <property type="nucleotide sequence ID" value="NZ_PGEZ01000002.1"/>
</dbReference>
<feature type="domain" description="Aminoglycoside phosphotransferase" evidence="1">
    <location>
        <begin position="32"/>
        <end position="270"/>
    </location>
</feature>
<dbReference type="InterPro" id="IPR052898">
    <property type="entry name" value="ACAD10-like"/>
</dbReference>
<dbReference type="InterPro" id="IPR041726">
    <property type="entry name" value="ACAD10_11_N"/>
</dbReference>
<sequence>MPEELPGLDLDRLGAYLDEVAPGLVSGPLSGSVIAGGRSNLTYDVTDGTTSLVVRRPPLGHVLATAHDMGREFTVINALAPTAVPVPKAYVHCTDADVIGAEFYVMSKEKGLAIRRADELAPLGPERTADIAGRLVDTLADLHAVDPASVGLEEFGRPDGYLERQVRRWTKQAEASKSRELAGYEELRDYLGANVPASSDASIVHGDFRLDNALVDVEDGDRITAVLDWEMATLGDPLSDVALTIVYQEMGRNDSNNVVATATAAPGYPSVDEVLARYTARSGRDVSSIGFHLALGYFKLAIITEGIHYRFTQGQTVGAGFDRIGESTEPLIAAGLAAAKS</sequence>
<keyword evidence="3" id="KW-1185">Reference proteome</keyword>
<proteinExistence type="predicted"/>
<dbReference type="Gene3D" id="3.30.200.20">
    <property type="entry name" value="Phosphorylase Kinase, domain 1"/>
    <property type="match status" value="1"/>
</dbReference>